<evidence type="ECO:0000256" key="1">
    <source>
        <dbReference type="SAM" id="Phobius"/>
    </source>
</evidence>
<proteinExistence type="predicted"/>
<evidence type="ECO:0000313" key="2">
    <source>
        <dbReference type="EMBL" id="JAH39687.1"/>
    </source>
</evidence>
<sequence>MLPIAYIASDFLLGYYFVSAHSMAHIFKLYFVSLILNRSR</sequence>
<keyword evidence="1" id="KW-1133">Transmembrane helix</keyword>
<reference evidence="2" key="1">
    <citation type="submission" date="2014-11" db="EMBL/GenBank/DDBJ databases">
        <authorList>
            <person name="Amaro Gonzalez C."/>
        </authorList>
    </citation>
    <scope>NUCLEOTIDE SEQUENCE</scope>
</reference>
<protein>
    <submittedName>
        <fullName evidence="2">Uncharacterized protein</fullName>
    </submittedName>
</protein>
<reference evidence="2" key="2">
    <citation type="journal article" date="2015" name="Fish Shellfish Immunol.">
        <title>Early steps in the European eel (Anguilla anguilla)-Vibrio vulnificus interaction in the gills: Role of the RtxA13 toxin.</title>
        <authorList>
            <person name="Callol A."/>
            <person name="Pajuelo D."/>
            <person name="Ebbesson L."/>
            <person name="Teles M."/>
            <person name="MacKenzie S."/>
            <person name="Amaro C."/>
        </authorList>
    </citation>
    <scope>NUCLEOTIDE SEQUENCE</scope>
</reference>
<name>A0A0E9SEK2_ANGAN</name>
<keyword evidence="1" id="KW-0472">Membrane</keyword>
<dbReference type="EMBL" id="GBXM01068890">
    <property type="protein sequence ID" value="JAH39687.1"/>
    <property type="molecule type" value="Transcribed_RNA"/>
</dbReference>
<feature type="transmembrane region" description="Helical" evidence="1">
    <location>
        <begin position="12"/>
        <end position="36"/>
    </location>
</feature>
<accession>A0A0E9SEK2</accession>
<dbReference type="AlphaFoldDB" id="A0A0E9SEK2"/>
<organism evidence="2">
    <name type="scientific">Anguilla anguilla</name>
    <name type="common">European freshwater eel</name>
    <name type="synonym">Muraena anguilla</name>
    <dbReference type="NCBI Taxonomy" id="7936"/>
    <lineage>
        <taxon>Eukaryota</taxon>
        <taxon>Metazoa</taxon>
        <taxon>Chordata</taxon>
        <taxon>Craniata</taxon>
        <taxon>Vertebrata</taxon>
        <taxon>Euteleostomi</taxon>
        <taxon>Actinopterygii</taxon>
        <taxon>Neopterygii</taxon>
        <taxon>Teleostei</taxon>
        <taxon>Anguilliformes</taxon>
        <taxon>Anguillidae</taxon>
        <taxon>Anguilla</taxon>
    </lineage>
</organism>
<keyword evidence="1" id="KW-0812">Transmembrane</keyword>